<keyword evidence="4" id="KW-0572">Peptidoglycan-anchor</keyword>
<keyword evidence="5" id="KW-0472">Membrane</keyword>
<feature type="non-terminal residue" evidence="7">
    <location>
        <position position="1"/>
    </location>
</feature>
<proteinExistence type="predicted"/>
<name>A0A269XEU7_9LACO</name>
<dbReference type="NCBIfam" id="TIGR01167">
    <property type="entry name" value="LPXTG_anchor"/>
    <property type="match status" value="1"/>
</dbReference>
<keyword evidence="3" id="KW-0732">Signal</keyword>
<dbReference type="InterPro" id="IPR019931">
    <property type="entry name" value="LPXTG_anchor"/>
</dbReference>
<keyword evidence="2" id="KW-0964">Secreted</keyword>
<dbReference type="EMBL" id="NCXI01000383">
    <property type="protein sequence ID" value="PAK71800.1"/>
    <property type="molecule type" value="Genomic_DNA"/>
</dbReference>
<comment type="caution">
    <text evidence="7">The sequence shown here is derived from an EMBL/GenBank/DDBJ whole genome shotgun (WGS) entry which is preliminary data.</text>
</comment>
<feature type="transmembrane region" description="Helical" evidence="5">
    <location>
        <begin position="22"/>
        <end position="40"/>
    </location>
</feature>
<dbReference type="Pfam" id="PF00746">
    <property type="entry name" value="Gram_pos_anchor"/>
    <property type="match status" value="1"/>
</dbReference>
<evidence type="ECO:0000256" key="1">
    <source>
        <dbReference type="ARBA" id="ARBA00022512"/>
    </source>
</evidence>
<evidence type="ECO:0000256" key="2">
    <source>
        <dbReference type="ARBA" id="ARBA00022525"/>
    </source>
</evidence>
<evidence type="ECO:0000313" key="7">
    <source>
        <dbReference type="EMBL" id="PAK71800.1"/>
    </source>
</evidence>
<keyword evidence="5" id="KW-1133">Transmembrane helix</keyword>
<sequence>KEESKTEKQDQNLPQAGKTTKSIISFIAAILLIIGSIFILRREKRRTIK</sequence>
<evidence type="ECO:0000256" key="4">
    <source>
        <dbReference type="ARBA" id="ARBA00023088"/>
    </source>
</evidence>
<organism evidence="7 8">
    <name type="scientific">Lentilactobacillus parakefiri</name>
    <dbReference type="NCBI Taxonomy" id="152332"/>
    <lineage>
        <taxon>Bacteria</taxon>
        <taxon>Bacillati</taxon>
        <taxon>Bacillota</taxon>
        <taxon>Bacilli</taxon>
        <taxon>Lactobacillales</taxon>
        <taxon>Lactobacillaceae</taxon>
        <taxon>Lentilactobacillus</taxon>
    </lineage>
</organism>
<keyword evidence="5" id="KW-0812">Transmembrane</keyword>
<evidence type="ECO:0000259" key="6">
    <source>
        <dbReference type="Pfam" id="PF00746"/>
    </source>
</evidence>
<evidence type="ECO:0000256" key="3">
    <source>
        <dbReference type="ARBA" id="ARBA00022729"/>
    </source>
</evidence>
<dbReference type="RefSeq" id="WP_143443292.1">
    <property type="nucleotide sequence ID" value="NZ_NCXI01000383.1"/>
</dbReference>
<feature type="domain" description="Gram-positive cocci surface proteins LPxTG" evidence="6">
    <location>
        <begin position="7"/>
        <end position="45"/>
    </location>
</feature>
<evidence type="ECO:0000313" key="8">
    <source>
        <dbReference type="Proteomes" id="UP000216802"/>
    </source>
</evidence>
<dbReference type="Proteomes" id="UP000216802">
    <property type="component" value="Unassembled WGS sequence"/>
</dbReference>
<reference evidence="7 8" key="1">
    <citation type="submission" date="2017-04" db="EMBL/GenBank/DDBJ databases">
        <title>Kefir bacterial isolates.</title>
        <authorList>
            <person name="Kim Y."/>
            <person name="Blasche S."/>
            <person name="Patil K.R."/>
        </authorList>
    </citation>
    <scope>NUCLEOTIDE SEQUENCE [LARGE SCALE GENOMIC DNA]</scope>
    <source>
        <strain evidence="7 8">OG2</strain>
    </source>
</reference>
<gene>
    <name evidence="7" type="ORF">B8W98_12805</name>
</gene>
<keyword evidence="1" id="KW-0134">Cell wall</keyword>
<protein>
    <recommendedName>
        <fullName evidence="6">Gram-positive cocci surface proteins LPxTG domain-containing protein</fullName>
    </recommendedName>
</protein>
<evidence type="ECO:0000256" key="5">
    <source>
        <dbReference type="SAM" id="Phobius"/>
    </source>
</evidence>
<accession>A0A269XEU7</accession>
<dbReference type="AlphaFoldDB" id="A0A269XEU7"/>